<evidence type="ECO:0000256" key="2">
    <source>
        <dbReference type="ARBA" id="ARBA00022980"/>
    </source>
</evidence>
<gene>
    <name evidence="6" type="ORF">DFH94DRAFT_745270</name>
</gene>
<evidence type="ECO:0000256" key="5">
    <source>
        <dbReference type="SAM" id="MobiDB-lite"/>
    </source>
</evidence>
<dbReference type="AlphaFoldDB" id="A0A9P5MVG4"/>
<dbReference type="InterPro" id="IPR013025">
    <property type="entry name" value="Ribosomal_uL23-like"/>
</dbReference>
<keyword evidence="2 6" id="KW-0689">Ribosomal protein</keyword>
<feature type="region of interest" description="Disordered" evidence="5">
    <location>
        <begin position="31"/>
        <end position="50"/>
    </location>
</feature>
<reference evidence="6" key="2">
    <citation type="journal article" date="2020" name="Nat. Commun.">
        <title>Large-scale genome sequencing of mycorrhizal fungi provides insights into the early evolution of symbiotic traits.</title>
        <authorList>
            <person name="Miyauchi S."/>
            <person name="Kiss E."/>
            <person name="Kuo A."/>
            <person name="Drula E."/>
            <person name="Kohler A."/>
            <person name="Sanchez-Garcia M."/>
            <person name="Morin E."/>
            <person name="Andreopoulos B."/>
            <person name="Barry K.W."/>
            <person name="Bonito G."/>
            <person name="Buee M."/>
            <person name="Carver A."/>
            <person name="Chen C."/>
            <person name="Cichocki N."/>
            <person name="Clum A."/>
            <person name="Culley D."/>
            <person name="Crous P.W."/>
            <person name="Fauchery L."/>
            <person name="Girlanda M."/>
            <person name="Hayes R.D."/>
            <person name="Keri Z."/>
            <person name="LaButti K."/>
            <person name="Lipzen A."/>
            <person name="Lombard V."/>
            <person name="Magnuson J."/>
            <person name="Maillard F."/>
            <person name="Murat C."/>
            <person name="Nolan M."/>
            <person name="Ohm R.A."/>
            <person name="Pangilinan J."/>
            <person name="Pereira M.F."/>
            <person name="Perotto S."/>
            <person name="Peter M."/>
            <person name="Pfister S."/>
            <person name="Riley R."/>
            <person name="Sitrit Y."/>
            <person name="Stielow J.B."/>
            <person name="Szollosi G."/>
            <person name="Zifcakova L."/>
            <person name="Stursova M."/>
            <person name="Spatafora J.W."/>
            <person name="Tedersoo L."/>
            <person name="Vaario L.M."/>
            <person name="Yamada A."/>
            <person name="Yan M."/>
            <person name="Wang P."/>
            <person name="Xu J."/>
            <person name="Bruns T."/>
            <person name="Baldrian P."/>
            <person name="Vilgalys R."/>
            <person name="Dunand C."/>
            <person name="Henrissat B."/>
            <person name="Grigoriev I.V."/>
            <person name="Hibbett D."/>
            <person name="Nagy L.G."/>
            <person name="Martin F.M."/>
        </authorList>
    </citation>
    <scope>NUCLEOTIDE SEQUENCE</scope>
    <source>
        <strain evidence="6">Prilba</strain>
    </source>
</reference>
<dbReference type="OrthoDB" id="275582at2759"/>
<comment type="similarity">
    <text evidence="1">Belongs to the universal ribosomal protein uL23 family.</text>
</comment>
<dbReference type="PANTHER" id="PTHR12059:SF5">
    <property type="entry name" value="LARGE RIBOSOMAL SUBUNIT PROTEIN UL23M"/>
    <property type="match status" value="1"/>
</dbReference>
<keyword evidence="3" id="KW-0687">Ribonucleoprotein</keyword>
<evidence type="ECO:0000256" key="3">
    <source>
        <dbReference type="ARBA" id="ARBA00023274"/>
    </source>
</evidence>
<name>A0A9P5MVG4_9AGAM</name>
<dbReference type="Gene3D" id="3.30.70.330">
    <property type="match status" value="1"/>
</dbReference>
<dbReference type="GO" id="GO:0032543">
    <property type="term" value="P:mitochondrial translation"/>
    <property type="evidence" value="ECO:0007669"/>
    <property type="project" value="TreeGrafter"/>
</dbReference>
<evidence type="ECO:0000313" key="7">
    <source>
        <dbReference type="Proteomes" id="UP000759537"/>
    </source>
</evidence>
<evidence type="ECO:0000256" key="4">
    <source>
        <dbReference type="ARBA" id="ARBA00039977"/>
    </source>
</evidence>
<keyword evidence="7" id="KW-1185">Reference proteome</keyword>
<organism evidence="6 7">
    <name type="scientific">Russula ochroleuca</name>
    <dbReference type="NCBI Taxonomy" id="152965"/>
    <lineage>
        <taxon>Eukaryota</taxon>
        <taxon>Fungi</taxon>
        <taxon>Dikarya</taxon>
        <taxon>Basidiomycota</taxon>
        <taxon>Agaricomycotina</taxon>
        <taxon>Agaricomycetes</taxon>
        <taxon>Russulales</taxon>
        <taxon>Russulaceae</taxon>
        <taxon>Russula</taxon>
    </lineage>
</organism>
<dbReference type="Proteomes" id="UP000759537">
    <property type="component" value="Unassembled WGS sequence"/>
</dbReference>
<dbReference type="EMBL" id="WHVB01000009">
    <property type="protein sequence ID" value="KAF8479706.1"/>
    <property type="molecule type" value="Genomic_DNA"/>
</dbReference>
<comment type="caution">
    <text evidence="6">The sequence shown here is derived from an EMBL/GenBank/DDBJ whole genome shotgun (WGS) entry which is preliminary data.</text>
</comment>
<evidence type="ECO:0000256" key="1">
    <source>
        <dbReference type="ARBA" id="ARBA00006700"/>
    </source>
</evidence>
<reference evidence="6" key="1">
    <citation type="submission" date="2019-10" db="EMBL/GenBank/DDBJ databases">
        <authorList>
            <consortium name="DOE Joint Genome Institute"/>
            <person name="Kuo A."/>
            <person name="Miyauchi S."/>
            <person name="Kiss E."/>
            <person name="Drula E."/>
            <person name="Kohler A."/>
            <person name="Sanchez-Garcia M."/>
            <person name="Andreopoulos B."/>
            <person name="Barry K.W."/>
            <person name="Bonito G."/>
            <person name="Buee M."/>
            <person name="Carver A."/>
            <person name="Chen C."/>
            <person name="Cichocki N."/>
            <person name="Clum A."/>
            <person name="Culley D."/>
            <person name="Crous P.W."/>
            <person name="Fauchery L."/>
            <person name="Girlanda M."/>
            <person name="Hayes R."/>
            <person name="Keri Z."/>
            <person name="LaButti K."/>
            <person name="Lipzen A."/>
            <person name="Lombard V."/>
            <person name="Magnuson J."/>
            <person name="Maillard F."/>
            <person name="Morin E."/>
            <person name="Murat C."/>
            <person name="Nolan M."/>
            <person name="Ohm R."/>
            <person name="Pangilinan J."/>
            <person name="Pereira M."/>
            <person name="Perotto S."/>
            <person name="Peter M."/>
            <person name="Riley R."/>
            <person name="Sitrit Y."/>
            <person name="Stielow B."/>
            <person name="Szollosi G."/>
            <person name="Zifcakova L."/>
            <person name="Stursova M."/>
            <person name="Spatafora J.W."/>
            <person name="Tedersoo L."/>
            <person name="Vaario L.-M."/>
            <person name="Yamada A."/>
            <person name="Yan M."/>
            <person name="Wang P."/>
            <person name="Xu J."/>
            <person name="Bruns T."/>
            <person name="Baldrian P."/>
            <person name="Vilgalys R."/>
            <person name="Henrissat B."/>
            <person name="Grigoriev I.V."/>
            <person name="Hibbett D."/>
            <person name="Nagy L.G."/>
            <person name="Martin F.M."/>
        </authorList>
    </citation>
    <scope>NUCLEOTIDE SEQUENCE</scope>
    <source>
        <strain evidence="6">Prilba</strain>
    </source>
</reference>
<sequence length="294" mass="33914">MNVLLKHCYSTLPEAAAVARTASTPRAVRIRRSRKTPTTEAESDALPSGLTPTEFARYQRSLAKGELLQPDGTEPTEGEWLAKLNSRRSRLRGMREVVTPSGARETQVVGEKVYLPNIIFRLMPNFTPPGKPYNPYEATFRIPQSVTKTDVRSYLAAVYGVQTTYIRTDNYVAPVQRAWNHAWVRRGGSARTYKRAVVGLVEPFYYPMMLEDMSKEDREAREQSLDQLYHLHARKDMVKEQYLLLTRKNSPGWVWRGDLTTRRGTILKKIAEQRALREQFIQLTKERMQEAREH</sequence>
<proteinExistence type="inferred from homology"/>
<dbReference type="InterPro" id="IPR012678">
    <property type="entry name" value="Ribosomal_uL23/eL15/eS24_sf"/>
</dbReference>
<dbReference type="SUPFAM" id="SSF54189">
    <property type="entry name" value="Ribosomal proteins S24e, L23 and L15e"/>
    <property type="match status" value="1"/>
</dbReference>
<dbReference type="GO" id="GO:0005762">
    <property type="term" value="C:mitochondrial large ribosomal subunit"/>
    <property type="evidence" value="ECO:0007669"/>
    <property type="project" value="TreeGrafter"/>
</dbReference>
<protein>
    <recommendedName>
        <fullName evidence="4">Large ribosomal subunit protein uL23m</fullName>
    </recommendedName>
</protein>
<dbReference type="InterPro" id="IPR012677">
    <property type="entry name" value="Nucleotide-bd_a/b_plait_sf"/>
</dbReference>
<evidence type="ECO:0000313" key="6">
    <source>
        <dbReference type="EMBL" id="KAF8479706.1"/>
    </source>
</evidence>
<dbReference type="PANTHER" id="PTHR12059">
    <property type="entry name" value="RIBOSOMAL PROTEIN L23-RELATED"/>
    <property type="match status" value="1"/>
</dbReference>
<dbReference type="GO" id="GO:0003735">
    <property type="term" value="F:structural constituent of ribosome"/>
    <property type="evidence" value="ECO:0007669"/>
    <property type="project" value="InterPro"/>
</dbReference>
<accession>A0A9P5MVG4</accession>